<dbReference type="OMA" id="PERNCEN"/>
<dbReference type="PANTHER" id="PTHR13943">
    <property type="entry name" value="HRAS-LIKE SUPPRESSOR - RELATED"/>
    <property type="match status" value="1"/>
</dbReference>
<keyword evidence="8" id="KW-1185">Reference proteome</keyword>
<evidence type="ECO:0000256" key="1">
    <source>
        <dbReference type="ARBA" id="ARBA00007824"/>
    </source>
</evidence>
<accession>L7N1G2</accession>
<dbReference type="Proteomes" id="UP000001074">
    <property type="component" value="Unassembled WGS sequence"/>
</dbReference>
<evidence type="ECO:0000313" key="8">
    <source>
        <dbReference type="Proteomes" id="UP000001074"/>
    </source>
</evidence>
<dbReference type="InterPro" id="IPR051496">
    <property type="entry name" value="H-rev107_PLA/AT"/>
</dbReference>
<feature type="region of interest" description="Disordered" evidence="5">
    <location>
        <begin position="148"/>
        <end position="168"/>
    </location>
</feature>
<feature type="domain" description="LRAT" evidence="6">
    <location>
        <begin position="14"/>
        <end position="130"/>
    </location>
</feature>
<dbReference type="Pfam" id="PF04970">
    <property type="entry name" value="LRAT"/>
    <property type="match status" value="1"/>
</dbReference>
<sequence length="168" mass="18491">VFQSQAEPKPGDLIEIFHILGIAHWAVYVGDGYVVHLGPPGEIAGITLAKFMASGSEGAIVKKELLSKVAGKRKYRVNNKHDRKYSPLPPSKIVRQAEEKVGQKIFYKLTSDNCEHFVNELRYGVSRCDQSLCRPVRLGGDVAAMTVTPGPSRSSIGMKASQKRRQLS</sequence>
<name>L7N1G2_MYOLU</name>
<dbReference type="Ensembl" id="ENSMLUT00000008423.2">
    <property type="protein sequence ID" value="ENSMLUP00000007687.2"/>
    <property type="gene ID" value="ENSMLUG00000008437.2"/>
</dbReference>
<dbReference type="PROSITE" id="PS51934">
    <property type="entry name" value="LRAT"/>
    <property type="match status" value="1"/>
</dbReference>
<dbReference type="STRING" id="59463.ENSMLUP00000007687"/>
<evidence type="ECO:0000256" key="2">
    <source>
        <dbReference type="ARBA" id="ARBA00022679"/>
    </source>
</evidence>
<evidence type="ECO:0000259" key="6">
    <source>
        <dbReference type="PROSITE" id="PS51934"/>
    </source>
</evidence>
<dbReference type="GeneTree" id="ENSGT00940000154853"/>
<dbReference type="HOGENOM" id="CLU_109418_1_1_1"/>
<evidence type="ECO:0000256" key="3">
    <source>
        <dbReference type="ARBA" id="ARBA00022801"/>
    </source>
</evidence>
<dbReference type="EMBL" id="AAPE02055260">
    <property type="status" value="NOT_ANNOTATED_CDS"/>
    <property type="molecule type" value="Genomic_DNA"/>
</dbReference>
<dbReference type="GO" id="GO:0005737">
    <property type="term" value="C:cytoplasm"/>
    <property type="evidence" value="ECO:0007669"/>
    <property type="project" value="TreeGrafter"/>
</dbReference>
<comment type="similarity">
    <text evidence="1">Belongs to the H-rev107 family.</text>
</comment>
<evidence type="ECO:0000256" key="5">
    <source>
        <dbReference type="SAM" id="MobiDB-lite"/>
    </source>
</evidence>
<organism evidence="7 8">
    <name type="scientific">Myotis lucifugus</name>
    <name type="common">Little brown bat</name>
    <dbReference type="NCBI Taxonomy" id="59463"/>
    <lineage>
        <taxon>Eukaryota</taxon>
        <taxon>Metazoa</taxon>
        <taxon>Chordata</taxon>
        <taxon>Craniata</taxon>
        <taxon>Vertebrata</taxon>
        <taxon>Euteleostomi</taxon>
        <taxon>Mammalia</taxon>
        <taxon>Eutheria</taxon>
        <taxon>Laurasiatheria</taxon>
        <taxon>Chiroptera</taxon>
        <taxon>Yangochiroptera</taxon>
        <taxon>Vespertilionidae</taxon>
        <taxon>Myotis</taxon>
    </lineage>
</organism>
<dbReference type="eggNOG" id="ENOG502S0JN">
    <property type="taxonomic scope" value="Eukaryota"/>
</dbReference>
<keyword evidence="2" id="KW-0808">Transferase</keyword>
<keyword evidence="4" id="KW-0443">Lipid metabolism</keyword>
<dbReference type="GO" id="GO:0008970">
    <property type="term" value="F:phospholipase A1 activity"/>
    <property type="evidence" value="ECO:0007669"/>
    <property type="project" value="TreeGrafter"/>
</dbReference>
<dbReference type="InParanoid" id="L7N1G2"/>
<reference evidence="7" key="2">
    <citation type="submission" date="2025-08" db="UniProtKB">
        <authorList>
            <consortium name="Ensembl"/>
        </authorList>
    </citation>
    <scope>IDENTIFICATION</scope>
</reference>
<reference evidence="7 8" key="1">
    <citation type="journal article" date="2011" name="Nature">
        <title>A high-resolution map of human evolutionary constraint using 29 mammals.</title>
        <authorList>
            <person name="Lindblad-Toh K."/>
            <person name="Garber M."/>
            <person name="Zuk O."/>
            <person name="Lin M.F."/>
            <person name="Parker B.J."/>
            <person name="Washietl S."/>
            <person name="Kheradpour P."/>
            <person name="Ernst J."/>
            <person name="Jordan G."/>
            <person name="Mauceli E."/>
            <person name="Ward L.D."/>
            <person name="Lowe C.B."/>
            <person name="Holloway A.K."/>
            <person name="Clamp M."/>
            <person name="Gnerre S."/>
            <person name="Alfoldi J."/>
            <person name="Beal K."/>
            <person name="Chang J."/>
            <person name="Clawson H."/>
            <person name="Cuff J."/>
            <person name="Di Palma F."/>
            <person name="Fitzgerald S."/>
            <person name="Flicek P."/>
            <person name="Guttman M."/>
            <person name="Hubisz M.J."/>
            <person name="Jaffe D.B."/>
            <person name="Jungreis I."/>
            <person name="Kent W.J."/>
            <person name="Kostka D."/>
            <person name="Lara M."/>
            <person name="Martins A.L."/>
            <person name="Massingham T."/>
            <person name="Moltke I."/>
            <person name="Raney B.J."/>
            <person name="Rasmussen M.D."/>
            <person name="Robinson J."/>
            <person name="Stark A."/>
            <person name="Vilella A.J."/>
            <person name="Wen J."/>
            <person name="Xie X."/>
            <person name="Zody M.C."/>
            <person name="Baldwin J."/>
            <person name="Bloom T."/>
            <person name="Chin C.W."/>
            <person name="Heiman D."/>
            <person name="Nicol R."/>
            <person name="Nusbaum C."/>
            <person name="Young S."/>
            <person name="Wilkinson J."/>
            <person name="Worley K.C."/>
            <person name="Kovar C.L."/>
            <person name="Muzny D.M."/>
            <person name="Gibbs R.A."/>
            <person name="Cree A."/>
            <person name="Dihn H.H."/>
            <person name="Fowler G."/>
            <person name="Jhangiani S."/>
            <person name="Joshi V."/>
            <person name="Lee S."/>
            <person name="Lewis L.R."/>
            <person name="Nazareth L.V."/>
            <person name="Okwuonu G."/>
            <person name="Santibanez J."/>
            <person name="Warren W.C."/>
            <person name="Mardis E.R."/>
            <person name="Weinstock G.M."/>
            <person name="Wilson R.K."/>
            <person name="Delehaunty K."/>
            <person name="Dooling D."/>
            <person name="Fronik C."/>
            <person name="Fulton L."/>
            <person name="Fulton B."/>
            <person name="Graves T."/>
            <person name="Minx P."/>
            <person name="Sodergren E."/>
            <person name="Birney E."/>
            <person name="Margulies E.H."/>
            <person name="Herrero J."/>
            <person name="Green E.D."/>
            <person name="Haussler D."/>
            <person name="Siepel A."/>
            <person name="Goldman N."/>
            <person name="Pollard K.S."/>
            <person name="Pedersen J.S."/>
            <person name="Lander E.S."/>
            <person name="Kellis M."/>
        </authorList>
    </citation>
    <scope>NUCLEOTIDE SEQUENCE [LARGE SCALE GENOMIC DNA]</scope>
</reference>
<evidence type="ECO:0000313" key="7">
    <source>
        <dbReference type="Ensembl" id="ENSMLUP00000007687.2"/>
    </source>
</evidence>
<dbReference type="InterPro" id="IPR007053">
    <property type="entry name" value="LRAT_dom"/>
</dbReference>
<evidence type="ECO:0000256" key="4">
    <source>
        <dbReference type="ARBA" id="ARBA00023098"/>
    </source>
</evidence>
<dbReference type="PANTHER" id="PTHR13943:SF31">
    <property type="entry name" value="PHOSPHOLIPASE A AND ACYLTRANSFERASE 3"/>
    <property type="match status" value="1"/>
</dbReference>
<reference evidence="7" key="3">
    <citation type="submission" date="2025-09" db="UniProtKB">
        <authorList>
            <consortium name="Ensembl"/>
        </authorList>
    </citation>
    <scope>IDENTIFICATION</scope>
</reference>
<dbReference type="Gene3D" id="3.90.1720.10">
    <property type="entry name" value="endopeptidase domain like (from Nostoc punctiforme)"/>
    <property type="match status" value="1"/>
</dbReference>
<dbReference type="GO" id="GO:0016410">
    <property type="term" value="F:N-acyltransferase activity"/>
    <property type="evidence" value="ECO:0007669"/>
    <property type="project" value="TreeGrafter"/>
</dbReference>
<dbReference type="GO" id="GO:0004623">
    <property type="term" value="F:phospholipase A2 activity"/>
    <property type="evidence" value="ECO:0007669"/>
    <property type="project" value="TreeGrafter"/>
</dbReference>
<dbReference type="GO" id="GO:0070292">
    <property type="term" value="P:N-acylphosphatidylethanolamine metabolic process"/>
    <property type="evidence" value="ECO:0007669"/>
    <property type="project" value="TreeGrafter"/>
</dbReference>
<keyword evidence="3" id="KW-0378">Hydrolase</keyword>
<proteinExistence type="inferred from homology"/>
<protein>
    <recommendedName>
        <fullName evidence="6">LRAT domain-containing protein</fullName>
    </recommendedName>
</protein>
<dbReference type="AlphaFoldDB" id="L7N1G2"/>